<reference evidence="5 6" key="1">
    <citation type="submission" date="2014-06" db="EMBL/GenBank/DDBJ databases">
        <title>Evolutionary Origins and Diversification of the Mycorrhizal Mutualists.</title>
        <authorList>
            <consortium name="DOE Joint Genome Institute"/>
            <consortium name="Mycorrhizal Genomics Consortium"/>
            <person name="Kohler A."/>
            <person name="Kuo A."/>
            <person name="Nagy L.G."/>
            <person name="Floudas D."/>
            <person name="Copeland A."/>
            <person name="Barry K.W."/>
            <person name="Cichocki N."/>
            <person name="Veneault-Fourrey C."/>
            <person name="LaButti K."/>
            <person name="Lindquist E.A."/>
            <person name="Lipzen A."/>
            <person name="Lundell T."/>
            <person name="Morin E."/>
            <person name="Murat C."/>
            <person name="Riley R."/>
            <person name="Ohm R."/>
            <person name="Sun H."/>
            <person name="Tunlid A."/>
            <person name="Henrissat B."/>
            <person name="Grigoriev I.V."/>
            <person name="Hibbett D.S."/>
            <person name="Martin F."/>
        </authorList>
    </citation>
    <scope>NUCLEOTIDE SEQUENCE [LARGE SCALE GENOMIC DNA]</scope>
    <source>
        <strain evidence="5 6">SS14</strain>
    </source>
</reference>
<dbReference type="InterPro" id="IPR003653">
    <property type="entry name" value="Peptidase_C48_C"/>
</dbReference>
<accession>A0A0C9VDZ2</accession>
<evidence type="ECO:0000313" key="5">
    <source>
        <dbReference type="EMBL" id="KIJ39632.1"/>
    </source>
</evidence>
<evidence type="ECO:0000313" key="6">
    <source>
        <dbReference type="Proteomes" id="UP000054279"/>
    </source>
</evidence>
<dbReference type="AlphaFoldDB" id="A0A0C9VDZ2"/>
<keyword evidence="3" id="KW-0378">Hydrolase</keyword>
<evidence type="ECO:0000256" key="1">
    <source>
        <dbReference type="ARBA" id="ARBA00005234"/>
    </source>
</evidence>
<evidence type="ECO:0000256" key="2">
    <source>
        <dbReference type="ARBA" id="ARBA00022670"/>
    </source>
</evidence>
<dbReference type="Pfam" id="PF02902">
    <property type="entry name" value="Peptidase_C48"/>
    <property type="match status" value="1"/>
</dbReference>
<comment type="similarity">
    <text evidence="1">Belongs to the peptidase C48 family.</text>
</comment>
<dbReference type="HOGENOM" id="CLU_024324_3_1_1"/>
<proteinExistence type="inferred from homology"/>
<evidence type="ECO:0000259" key="4">
    <source>
        <dbReference type="PROSITE" id="PS50600"/>
    </source>
</evidence>
<dbReference type="GO" id="GO:0019783">
    <property type="term" value="F:ubiquitin-like protein peptidase activity"/>
    <property type="evidence" value="ECO:0007669"/>
    <property type="project" value="UniProtKB-ARBA"/>
</dbReference>
<dbReference type="SUPFAM" id="SSF54001">
    <property type="entry name" value="Cysteine proteinases"/>
    <property type="match status" value="1"/>
</dbReference>
<keyword evidence="2" id="KW-0645">Protease</keyword>
<feature type="domain" description="Ubiquitin-like protease family profile" evidence="4">
    <location>
        <begin position="1"/>
        <end position="102"/>
    </location>
</feature>
<evidence type="ECO:0000256" key="3">
    <source>
        <dbReference type="ARBA" id="ARBA00022801"/>
    </source>
</evidence>
<gene>
    <name evidence="5" type="ORF">M422DRAFT_257460</name>
</gene>
<dbReference type="InterPro" id="IPR038765">
    <property type="entry name" value="Papain-like_cys_pep_sf"/>
</dbReference>
<dbReference type="GO" id="GO:0006508">
    <property type="term" value="P:proteolysis"/>
    <property type="evidence" value="ECO:0007669"/>
    <property type="project" value="UniProtKB-KW"/>
</dbReference>
<dbReference type="PROSITE" id="PS50600">
    <property type="entry name" value="ULP_PROTEASE"/>
    <property type="match status" value="1"/>
</dbReference>
<dbReference type="Proteomes" id="UP000054279">
    <property type="component" value="Unassembled WGS sequence"/>
</dbReference>
<dbReference type="Gene3D" id="3.40.395.10">
    <property type="entry name" value="Adenoviral Proteinase, Chain A"/>
    <property type="match status" value="1"/>
</dbReference>
<name>A0A0C9VDZ2_SPHS4</name>
<protein>
    <recommendedName>
        <fullName evidence="4">Ubiquitin-like protease family profile domain-containing protein</fullName>
    </recommendedName>
</protein>
<dbReference type="OrthoDB" id="2976051at2759"/>
<dbReference type="GO" id="GO:0008234">
    <property type="term" value="F:cysteine-type peptidase activity"/>
    <property type="evidence" value="ECO:0007669"/>
    <property type="project" value="InterPro"/>
</dbReference>
<keyword evidence="6" id="KW-1185">Reference proteome</keyword>
<sequence>MVDRDPMKIALIPAHVPHHWTLVAVFVKERTIRFFDSLPNRSGREEDEAGVREPLERILDLVWTNTKLGPPPRWKWISEKRASRQRNSYDCGAFTLADMASYIRSGQPSSWGQDEMVSWRAVILNLLDKSKHITYIPTPDGPADESNRIIVE</sequence>
<organism evidence="5 6">
    <name type="scientific">Sphaerobolus stellatus (strain SS14)</name>
    <dbReference type="NCBI Taxonomy" id="990650"/>
    <lineage>
        <taxon>Eukaryota</taxon>
        <taxon>Fungi</taxon>
        <taxon>Dikarya</taxon>
        <taxon>Basidiomycota</taxon>
        <taxon>Agaricomycotina</taxon>
        <taxon>Agaricomycetes</taxon>
        <taxon>Phallomycetidae</taxon>
        <taxon>Geastrales</taxon>
        <taxon>Sphaerobolaceae</taxon>
        <taxon>Sphaerobolus</taxon>
    </lineage>
</organism>
<dbReference type="EMBL" id="KN837150">
    <property type="protein sequence ID" value="KIJ39632.1"/>
    <property type="molecule type" value="Genomic_DNA"/>
</dbReference>